<reference evidence="2 3" key="1">
    <citation type="submission" date="2022-08" db="EMBL/GenBank/DDBJ databases">
        <title>Bacterial and archaeal communities from various locations to study Microbial Dark Matter (Phase II).</title>
        <authorList>
            <person name="Stepanauskas R."/>
        </authorList>
    </citation>
    <scope>NUCLEOTIDE SEQUENCE [LARGE SCALE GENOMIC DNA]</scope>
    <source>
        <strain evidence="2 3">PD1</strain>
    </source>
</reference>
<evidence type="ECO:0000259" key="1">
    <source>
        <dbReference type="Pfam" id="PF13229"/>
    </source>
</evidence>
<dbReference type="EMBL" id="JANUCP010000002">
    <property type="protein sequence ID" value="MCS3919115.1"/>
    <property type="molecule type" value="Genomic_DNA"/>
</dbReference>
<name>A0ABT2EMD9_9BACT</name>
<dbReference type="InterPro" id="IPR011050">
    <property type="entry name" value="Pectin_lyase_fold/virulence"/>
</dbReference>
<organism evidence="2 3">
    <name type="scientific">Candidatus Fervidibacter sacchari</name>
    <dbReference type="NCBI Taxonomy" id="1448929"/>
    <lineage>
        <taxon>Bacteria</taxon>
        <taxon>Candidatus Fervidibacterota</taxon>
        <taxon>Candidatus Fervidibacter</taxon>
    </lineage>
</organism>
<feature type="domain" description="Right handed beta helix" evidence="1">
    <location>
        <begin position="159"/>
        <end position="305"/>
    </location>
</feature>
<dbReference type="SUPFAM" id="SSF51126">
    <property type="entry name" value="Pectin lyase-like"/>
    <property type="match status" value="1"/>
</dbReference>
<dbReference type="Pfam" id="PF13229">
    <property type="entry name" value="Beta_helix"/>
    <property type="match status" value="1"/>
</dbReference>
<comment type="caution">
    <text evidence="2">The sequence shown here is derived from an EMBL/GenBank/DDBJ whole genome shotgun (WGS) entry which is preliminary data.</text>
</comment>
<gene>
    <name evidence="2" type="ORF">M2350_001515</name>
</gene>
<keyword evidence="3" id="KW-1185">Reference proteome</keyword>
<dbReference type="Proteomes" id="UP001204798">
    <property type="component" value="Unassembled WGS sequence"/>
</dbReference>
<evidence type="ECO:0000313" key="3">
    <source>
        <dbReference type="Proteomes" id="UP001204798"/>
    </source>
</evidence>
<dbReference type="SMART" id="SM00710">
    <property type="entry name" value="PbH1"/>
    <property type="match status" value="6"/>
</dbReference>
<sequence length="673" mass="73753">MKAVFLLSIPTIATIFAFVSLLTIPLRSVQGKVPPNEKAIKEVKEGKRKVAYASWWGFDPEDATEALQAAIDSGAPKVVVENMGRPWIVSRTIKLRSNQEIVFEKGVIVEAKEGAFLGKGDCLFLAALQRNITIIGYGAVLRMRKLDYTKPPYEKAEWRHALSIRSCENVRVFGLTLASSGGDGIYLGVAKRGVPNSNIHIKDVICVDNHRQGISVISAENVLMENVVMRDTSGTPPMAGIDFEPNDPTEVLSNIVMRNCTVQNNSGDGFAFYLHNLNSTSRPISIRLEGCRSIGNRRSVSVSVGNSKEKTVSGVIEFVDCKFEGSEGAGIHIAQKPPFGCKVRFVRCEISDAALKQPNQSPIVFASARGNFEPIGGVEFVDCVVRDKVERLPIAFFNPAGVELTDVVGTLTLIRNGQTTKFELTRDLLNEWFPQQAFKVFPKFEVKGLKFAPLFPDARFPQGVSSSARLRGFAEFLVWANAGEKVTFTLKVLPVGKVEVRPAKVTVTTPSGKVIGMKDALAERDNEYEFVADETGAFRIACDAGRATVTLSKCSHRFCLFAGEGTFHFLGTVGEFFFLVPKGVREFGVKVMGGNETELVKVIVRDGVGRVVAEQDNIAVGQFVITRESGESDEVFSIRFERPSVGVLEDFFVQLQGIPPLLAPVKEALLKPY</sequence>
<accession>A0ABT2EMD9</accession>
<protein>
    <recommendedName>
        <fullName evidence="1">Right handed beta helix domain-containing protein</fullName>
    </recommendedName>
</protein>
<proteinExistence type="predicted"/>
<evidence type="ECO:0000313" key="2">
    <source>
        <dbReference type="EMBL" id="MCS3919115.1"/>
    </source>
</evidence>
<dbReference type="InterPro" id="IPR006626">
    <property type="entry name" value="PbH1"/>
</dbReference>
<dbReference type="InterPro" id="IPR039448">
    <property type="entry name" value="Beta_helix"/>
</dbReference>
<dbReference type="RefSeq" id="WP_259095267.1">
    <property type="nucleotide sequence ID" value="NZ_CP130454.1"/>
</dbReference>
<dbReference type="Gene3D" id="2.160.20.10">
    <property type="entry name" value="Single-stranded right-handed beta-helix, Pectin lyase-like"/>
    <property type="match status" value="1"/>
</dbReference>
<dbReference type="InterPro" id="IPR012334">
    <property type="entry name" value="Pectin_lyas_fold"/>
</dbReference>